<organism evidence="3 4">
    <name type="scientific">Liquidambar formosana</name>
    <name type="common">Formosan gum</name>
    <dbReference type="NCBI Taxonomy" id="63359"/>
    <lineage>
        <taxon>Eukaryota</taxon>
        <taxon>Viridiplantae</taxon>
        <taxon>Streptophyta</taxon>
        <taxon>Embryophyta</taxon>
        <taxon>Tracheophyta</taxon>
        <taxon>Spermatophyta</taxon>
        <taxon>Magnoliopsida</taxon>
        <taxon>eudicotyledons</taxon>
        <taxon>Gunneridae</taxon>
        <taxon>Pentapetalae</taxon>
        <taxon>Saxifragales</taxon>
        <taxon>Altingiaceae</taxon>
        <taxon>Liquidambar</taxon>
    </lineage>
</organism>
<name>A0AAP0WY28_LIQFO</name>
<feature type="chain" id="PRO_5042915982" description="F-box domain-containing protein" evidence="1">
    <location>
        <begin position="26"/>
        <end position="135"/>
    </location>
</feature>
<dbReference type="InterPro" id="IPR001810">
    <property type="entry name" value="F-box_dom"/>
</dbReference>
<proteinExistence type="predicted"/>
<evidence type="ECO:0000259" key="2">
    <source>
        <dbReference type="PROSITE" id="PS50181"/>
    </source>
</evidence>
<dbReference type="CDD" id="cd22157">
    <property type="entry name" value="F-box_AtFBW1-like"/>
    <property type="match status" value="1"/>
</dbReference>
<feature type="domain" description="F-box" evidence="2">
    <location>
        <begin position="1"/>
        <end position="46"/>
    </location>
</feature>
<dbReference type="SMART" id="SM00256">
    <property type="entry name" value="FBOX"/>
    <property type="match status" value="1"/>
</dbReference>
<evidence type="ECO:0000313" key="3">
    <source>
        <dbReference type="EMBL" id="KAK9284814.1"/>
    </source>
</evidence>
<dbReference type="PROSITE" id="PS50181">
    <property type="entry name" value="FBOX"/>
    <property type="match status" value="1"/>
</dbReference>
<gene>
    <name evidence="3" type="ORF">L1049_023991</name>
</gene>
<protein>
    <recommendedName>
        <fullName evidence="2">F-box domain-containing protein</fullName>
    </recommendedName>
</protein>
<keyword evidence="4" id="KW-1185">Reference proteome</keyword>
<comment type="caution">
    <text evidence="3">The sequence shown here is derived from an EMBL/GenBank/DDBJ whole genome shotgun (WGS) entry which is preliminary data.</text>
</comment>
<dbReference type="Proteomes" id="UP001415857">
    <property type="component" value="Unassembled WGS sequence"/>
</dbReference>
<sequence length="135" mass="15623">MLNHLPHEVFLEILLRLPLKTLVQCTSVCKSWSSTITNPSFITTHLNRSTASNTNSNTDLLLLRQFSKNQEKERYSLRLDNETSMSALNSNFRSRPYQNTTSESWVHLMACCACMMIYWGTDTFKYYGTHQSENS</sequence>
<dbReference type="PANTHER" id="PTHR31672:SF13">
    <property type="entry name" value="F-BOX PROTEIN CPR30-LIKE"/>
    <property type="match status" value="1"/>
</dbReference>
<dbReference type="InterPro" id="IPR050796">
    <property type="entry name" value="SCF_F-box_component"/>
</dbReference>
<dbReference type="Gene3D" id="1.20.1280.50">
    <property type="match status" value="1"/>
</dbReference>
<feature type="signal peptide" evidence="1">
    <location>
        <begin position="1"/>
        <end position="25"/>
    </location>
</feature>
<dbReference type="InterPro" id="IPR036047">
    <property type="entry name" value="F-box-like_dom_sf"/>
</dbReference>
<evidence type="ECO:0000256" key="1">
    <source>
        <dbReference type="SAM" id="SignalP"/>
    </source>
</evidence>
<accession>A0AAP0WY28</accession>
<evidence type="ECO:0000313" key="4">
    <source>
        <dbReference type="Proteomes" id="UP001415857"/>
    </source>
</evidence>
<dbReference type="SUPFAM" id="SSF81383">
    <property type="entry name" value="F-box domain"/>
    <property type="match status" value="1"/>
</dbReference>
<dbReference type="PANTHER" id="PTHR31672">
    <property type="entry name" value="BNACNNG10540D PROTEIN"/>
    <property type="match status" value="1"/>
</dbReference>
<reference evidence="3 4" key="1">
    <citation type="journal article" date="2024" name="Plant J.">
        <title>Genome sequences and population genomics reveal climatic adaptation and genomic divergence between two closely related sweetgum species.</title>
        <authorList>
            <person name="Xu W.Q."/>
            <person name="Ren C.Q."/>
            <person name="Zhang X.Y."/>
            <person name="Comes H.P."/>
            <person name="Liu X.H."/>
            <person name="Li Y.G."/>
            <person name="Kettle C.J."/>
            <person name="Jalonen R."/>
            <person name="Gaisberger H."/>
            <person name="Ma Y.Z."/>
            <person name="Qiu Y.X."/>
        </authorList>
    </citation>
    <scope>NUCLEOTIDE SEQUENCE [LARGE SCALE GENOMIC DNA]</scope>
    <source>
        <strain evidence="3">Hangzhou</strain>
    </source>
</reference>
<dbReference type="EMBL" id="JBBPBK010000005">
    <property type="protein sequence ID" value="KAK9284814.1"/>
    <property type="molecule type" value="Genomic_DNA"/>
</dbReference>
<keyword evidence="1" id="KW-0732">Signal</keyword>
<dbReference type="Pfam" id="PF00646">
    <property type="entry name" value="F-box"/>
    <property type="match status" value="1"/>
</dbReference>
<dbReference type="AlphaFoldDB" id="A0AAP0WY28"/>